<protein>
    <submittedName>
        <fullName evidence="3">Kinase-like protein</fullName>
    </submittedName>
</protein>
<feature type="domain" description="Protein kinase" evidence="2">
    <location>
        <begin position="251"/>
        <end position="696"/>
    </location>
</feature>
<dbReference type="SMART" id="SM00220">
    <property type="entry name" value="S_TKc"/>
    <property type="match status" value="1"/>
</dbReference>
<keyword evidence="3" id="KW-0808">Transferase</keyword>
<feature type="compositionally biased region" description="Basic residues" evidence="1">
    <location>
        <begin position="481"/>
        <end position="491"/>
    </location>
</feature>
<evidence type="ECO:0000313" key="3">
    <source>
        <dbReference type="EMBL" id="OJD35494.1"/>
    </source>
</evidence>
<dbReference type="Gene3D" id="1.10.510.10">
    <property type="entry name" value="Transferase(Phosphotransferase) domain 1"/>
    <property type="match status" value="1"/>
</dbReference>
<dbReference type="InterPro" id="IPR011009">
    <property type="entry name" value="Kinase-like_dom_sf"/>
</dbReference>
<dbReference type="SUPFAM" id="SSF56112">
    <property type="entry name" value="Protein kinase-like (PK-like)"/>
    <property type="match status" value="1"/>
</dbReference>
<organism evidence="3 4">
    <name type="scientific">Diplodia corticola</name>
    <dbReference type="NCBI Taxonomy" id="236234"/>
    <lineage>
        <taxon>Eukaryota</taxon>
        <taxon>Fungi</taxon>
        <taxon>Dikarya</taxon>
        <taxon>Ascomycota</taxon>
        <taxon>Pezizomycotina</taxon>
        <taxon>Dothideomycetes</taxon>
        <taxon>Dothideomycetes incertae sedis</taxon>
        <taxon>Botryosphaeriales</taxon>
        <taxon>Botryosphaeriaceae</taxon>
        <taxon>Diplodia</taxon>
    </lineage>
</organism>
<accession>A0A1J9R270</accession>
<comment type="caution">
    <text evidence="3">The sequence shown here is derived from an EMBL/GenBank/DDBJ whole genome shotgun (WGS) entry which is preliminary data.</text>
</comment>
<name>A0A1J9R270_9PEZI</name>
<dbReference type="STRING" id="236234.A0A1J9R270"/>
<dbReference type="EMBL" id="MNUE01000017">
    <property type="protein sequence ID" value="OJD35494.1"/>
    <property type="molecule type" value="Genomic_DNA"/>
</dbReference>
<sequence>MAQATKKTTNLSNNVISSSKNCTLTLDSAKFSPALNNVLVMAGRKPPVLEPNPAVVTWQGPFQYEGLDLWRQALRREYDRQIAAQPNEVPERWVRIAQNKPDEAARNRYFNDFYSDLPSPVRRAWERESHTRWPRRWTQGPAGYLDVYANEDEIYYTRKAGRWSMGESQIRDMYDADFKTLSPGAQSQFRDRADAITDARGLVLPPGRNLKKPVRGVPANGPVQSRDVQREDLETMDPQMLGMLYQGHEWAIAASFGGNGSFGEAIVWRVTDQYGRTLKKIFLKRDRIRDDWTSNKERWLLWHMAVNFYNQVPNHLGGLSPYVPVFLGGRNGTATAVGRTWLEYAIYGDLGGLMEYYIDNDLVIPEPFAWYLLHCMAKALFYLERGHQDRNTPQGWRPMFHYDIKPQNILLDVPQSDGPEWCRGYPRPILADFGGADLYPNPNSPDQIPQHVRGSGTPRFSSFEMFGPWHQTTSNIERATGPHRRSRRRHSPVAPEHPNISIPSPLPPRATPYKQDPLPTDNPVRLHSSIHSLGIALWCVLALTHSPAGQLFAWRGAGHGGRDTRIKPNAYPAWWDRLPGHAARRPWPWRVAKRAEREKWAGLVERGWAWGQEVRLRGGRKRLRPVPRVLDELGKRPREWVGGGSGVAAWAPYGVEGQLRPGYSARLVELVYKCMSPRVEDRPTPAQLWDETERAMNDITAKYPDGSGRRPQGLLMQPDKFPIGYNVLNSVWSQPAPDEQLF</sequence>
<dbReference type="PROSITE" id="PS50011">
    <property type="entry name" value="PROTEIN_KINASE_DOM"/>
    <property type="match status" value="1"/>
</dbReference>
<dbReference type="GO" id="GO:0005524">
    <property type="term" value="F:ATP binding"/>
    <property type="evidence" value="ECO:0007669"/>
    <property type="project" value="InterPro"/>
</dbReference>
<dbReference type="Proteomes" id="UP000183809">
    <property type="component" value="Unassembled WGS sequence"/>
</dbReference>
<evidence type="ECO:0000259" key="2">
    <source>
        <dbReference type="PROSITE" id="PS50011"/>
    </source>
</evidence>
<keyword evidence="3" id="KW-0418">Kinase</keyword>
<dbReference type="AlphaFoldDB" id="A0A1J9R270"/>
<reference evidence="3 4" key="1">
    <citation type="submission" date="2016-10" db="EMBL/GenBank/DDBJ databases">
        <title>Proteomics and genomics reveal pathogen-plant mechanisms compatible with a hemibiotrophic lifestyle of Diplodia corticola.</title>
        <authorList>
            <person name="Fernandes I."/>
            <person name="De Jonge R."/>
            <person name="Van De Peer Y."/>
            <person name="Devreese B."/>
            <person name="Alves A."/>
            <person name="Esteves A.C."/>
        </authorList>
    </citation>
    <scope>NUCLEOTIDE SEQUENCE [LARGE SCALE GENOMIC DNA]</scope>
    <source>
        <strain evidence="3 4">CBS 112549</strain>
    </source>
</reference>
<dbReference type="OrthoDB" id="310217at2759"/>
<dbReference type="RefSeq" id="XP_020131754.1">
    <property type="nucleotide sequence ID" value="XM_020271623.1"/>
</dbReference>
<dbReference type="InterPro" id="IPR008271">
    <property type="entry name" value="Ser/Thr_kinase_AS"/>
</dbReference>
<dbReference type="PANTHER" id="PTHR44305">
    <property type="entry name" value="SI:DKEY-192D15.2-RELATED"/>
    <property type="match status" value="1"/>
</dbReference>
<gene>
    <name evidence="3" type="ORF">BKCO1_17000157</name>
</gene>
<dbReference type="GO" id="GO:0004672">
    <property type="term" value="F:protein kinase activity"/>
    <property type="evidence" value="ECO:0007669"/>
    <property type="project" value="InterPro"/>
</dbReference>
<dbReference type="PROSITE" id="PS00108">
    <property type="entry name" value="PROTEIN_KINASE_ST"/>
    <property type="match status" value="1"/>
</dbReference>
<keyword evidence="4" id="KW-1185">Reference proteome</keyword>
<evidence type="ECO:0000256" key="1">
    <source>
        <dbReference type="SAM" id="MobiDB-lite"/>
    </source>
</evidence>
<evidence type="ECO:0000313" key="4">
    <source>
        <dbReference type="Proteomes" id="UP000183809"/>
    </source>
</evidence>
<feature type="region of interest" description="Disordered" evidence="1">
    <location>
        <begin position="473"/>
        <end position="521"/>
    </location>
</feature>
<proteinExistence type="predicted"/>
<dbReference type="InterPro" id="IPR053083">
    <property type="entry name" value="TF_kinase-domain_protein"/>
</dbReference>
<dbReference type="GeneID" id="31011882"/>
<dbReference type="InterPro" id="IPR000719">
    <property type="entry name" value="Prot_kinase_dom"/>
</dbReference>